<reference evidence="1 2" key="1">
    <citation type="journal article" date="2017" name="Curr. Biol.">
        <title>Genome architecture and evolution of a unichromosomal asexual nematode.</title>
        <authorList>
            <person name="Fradin H."/>
            <person name="Zegar C."/>
            <person name="Gutwein M."/>
            <person name="Lucas J."/>
            <person name="Kovtun M."/>
            <person name="Corcoran D."/>
            <person name="Baugh L.R."/>
            <person name="Kiontke K."/>
            <person name="Gunsalus K."/>
            <person name="Fitch D.H."/>
            <person name="Piano F."/>
        </authorList>
    </citation>
    <scope>NUCLEOTIDE SEQUENCE [LARGE SCALE GENOMIC DNA]</scope>
    <source>
        <strain evidence="1">PF1309</strain>
    </source>
</reference>
<dbReference type="AlphaFoldDB" id="A0A2A2J4M3"/>
<comment type="caution">
    <text evidence="1">The sequence shown here is derived from an EMBL/GenBank/DDBJ whole genome shotgun (WGS) entry which is preliminary data.</text>
</comment>
<dbReference type="EMBL" id="LIAE01010694">
    <property type="protein sequence ID" value="PAV56564.1"/>
    <property type="molecule type" value="Genomic_DNA"/>
</dbReference>
<evidence type="ECO:0000313" key="2">
    <source>
        <dbReference type="Proteomes" id="UP000218231"/>
    </source>
</evidence>
<dbReference type="Proteomes" id="UP000218231">
    <property type="component" value="Unassembled WGS sequence"/>
</dbReference>
<sequence>MTLQWLERVVVNPGNYGSDRDRIGDDVKKFCNKALGLDGVLTLRFLEAHAGIVVVKDIAARLFDEYKKQPSLDSTKSAMNHTA</sequence>
<evidence type="ECO:0000313" key="1">
    <source>
        <dbReference type="EMBL" id="PAV56564.1"/>
    </source>
</evidence>
<name>A0A2A2J4M3_9BILA</name>
<organism evidence="1 2">
    <name type="scientific">Diploscapter pachys</name>
    <dbReference type="NCBI Taxonomy" id="2018661"/>
    <lineage>
        <taxon>Eukaryota</taxon>
        <taxon>Metazoa</taxon>
        <taxon>Ecdysozoa</taxon>
        <taxon>Nematoda</taxon>
        <taxon>Chromadorea</taxon>
        <taxon>Rhabditida</taxon>
        <taxon>Rhabditina</taxon>
        <taxon>Rhabditomorpha</taxon>
        <taxon>Rhabditoidea</taxon>
        <taxon>Rhabditidae</taxon>
        <taxon>Diploscapter</taxon>
    </lineage>
</organism>
<protein>
    <submittedName>
        <fullName evidence="1">Uncharacterized protein</fullName>
    </submittedName>
</protein>
<proteinExistence type="predicted"/>
<gene>
    <name evidence="1" type="ORF">WR25_16545</name>
</gene>
<keyword evidence="2" id="KW-1185">Reference proteome</keyword>
<accession>A0A2A2J4M3</accession>